<evidence type="ECO:0000256" key="1">
    <source>
        <dbReference type="ARBA" id="ARBA00001971"/>
    </source>
</evidence>
<evidence type="ECO:0000256" key="11">
    <source>
        <dbReference type="ARBA" id="ARBA00023004"/>
    </source>
</evidence>
<dbReference type="PANTHER" id="PTHR24291:SF189">
    <property type="entry name" value="CYTOCHROME P450 4C3-RELATED"/>
    <property type="match status" value="1"/>
</dbReference>
<evidence type="ECO:0000256" key="9">
    <source>
        <dbReference type="ARBA" id="ARBA00022848"/>
    </source>
</evidence>
<evidence type="ECO:0000256" key="12">
    <source>
        <dbReference type="ARBA" id="ARBA00023033"/>
    </source>
</evidence>
<keyword evidence="18" id="KW-1185">Reference proteome</keyword>
<name>A0A9P0FLJ1_BRAAE</name>
<keyword evidence="13" id="KW-0472">Membrane</keyword>
<keyword evidence="12 15" id="KW-0503">Monooxygenase</keyword>
<keyword evidence="7 14" id="KW-0479">Metal-binding</keyword>
<dbReference type="GO" id="GO:0020037">
    <property type="term" value="F:heme binding"/>
    <property type="evidence" value="ECO:0007669"/>
    <property type="project" value="InterPro"/>
</dbReference>
<dbReference type="InterPro" id="IPR036396">
    <property type="entry name" value="Cyt_P450_sf"/>
</dbReference>
<evidence type="ECO:0000256" key="14">
    <source>
        <dbReference type="PIRSR" id="PIRSR602401-1"/>
    </source>
</evidence>
<reference evidence="17" key="1">
    <citation type="submission" date="2021-12" db="EMBL/GenBank/DDBJ databases">
        <authorList>
            <person name="King R."/>
        </authorList>
    </citation>
    <scope>NUCLEOTIDE SEQUENCE</scope>
</reference>
<dbReference type="GO" id="GO:0005789">
    <property type="term" value="C:endoplasmic reticulum membrane"/>
    <property type="evidence" value="ECO:0007669"/>
    <property type="project" value="UniProtKB-SubCell"/>
</dbReference>
<dbReference type="Gene3D" id="1.10.630.10">
    <property type="entry name" value="Cytochrome P450"/>
    <property type="match status" value="1"/>
</dbReference>
<dbReference type="PANTHER" id="PTHR24291">
    <property type="entry name" value="CYTOCHROME P450 FAMILY 4"/>
    <property type="match status" value="1"/>
</dbReference>
<evidence type="ECO:0000313" key="18">
    <source>
        <dbReference type="Proteomes" id="UP001154078"/>
    </source>
</evidence>
<dbReference type="PRINTS" id="PR00385">
    <property type="entry name" value="P450"/>
</dbReference>
<dbReference type="GO" id="GO:0005506">
    <property type="term" value="F:iron ion binding"/>
    <property type="evidence" value="ECO:0007669"/>
    <property type="project" value="InterPro"/>
</dbReference>
<accession>A0A9P0FLJ1</accession>
<gene>
    <name evidence="17" type="ORF">MELIAE_LOCUS10046</name>
</gene>
<sequence>MLSSLLVLLAVSVSLIFYLLKPDKKFECLKPYTATPAYVPLLGHSYTLITNNIFKAIEIITSKNKPCVMWEGPKPLYATNDAEELKIILNHPNALNKLTKFRFLEEVFQGSIIGIEASIWRKNRKKLSKAFHQNILDSFVYIFYERSLILVDILKNVTSTTDFYDLFQKFTMDSFLVANTGVDKQVQRENYIEIVDYLLRGQAIAIDRFFKPHFWNDTVFKYFGRSSELTKCVKETTDYLSEVLNQRQHLKDNGDFNETRMKPIMDLLLEMNELEDIDKSYVINEVRTFFYAATDTSAHTVAFTCTLLGMHPEIQEKVYEEVINVVGKDSPITSKDLPNLKYTEMVVNESLRLFPVVPFVGRFTTGEIDIGRLVLPKGIEIGVLIFQLHRNEKYFPDPSKFDPDRFLPEEVAKRHPYSFLPFSGGPRNCIGWKYAMMMLKTSMATIVRNYKMHSNYKSTEEMELESHIILRTSHNLDLTFTPRY</sequence>
<protein>
    <recommendedName>
        <fullName evidence="19">Cytochrome P450</fullName>
    </recommendedName>
</protein>
<evidence type="ECO:0000256" key="10">
    <source>
        <dbReference type="ARBA" id="ARBA00023002"/>
    </source>
</evidence>
<keyword evidence="6 14" id="KW-0349">Heme</keyword>
<comment type="cofactor">
    <cofactor evidence="1 14">
        <name>heme</name>
        <dbReference type="ChEBI" id="CHEBI:30413"/>
    </cofactor>
</comment>
<organism evidence="17 18">
    <name type="scientific">Brassicogethes aeneus</name>
    <name type="common">Rape pollen beetle</name>
    <name type="synonym">Meligethes aeneus</name>
    <dbReference type="NCBI Taxonomy" id="1431903"/>
    <lineage>
        <taxon>Eukaryota</taxon>
        <taxon>Metazoa</taxon>
        <taxon>Ecdysozoa</taxon>
        <taxon>Arthropoda</taxon>
        <taxon>Hexapoda</taxon>
        <taxon>Insecta</taxon>
        <taxon>Pterygota</taxon>
        <taxon>Neoptera</taxon>
        <taxon>Endopterygota</taxon>
        <taxon>Coleoptera</taxon>
        <taxon>Polyphaga</taxon>
        <taxon>Cucujiformia</taxon>
        <taxon>Nitidulidae</taxon>
        <taxon>Meligethinae</taxon>
        <taxon>Brassicogethes</taxon>
    </lineage>
</organism>
<feature type="signal peptide" evidence="16">
    <location>
        <begin position="1"/>
        <end position="16"/>
    </location>
</feature>
<dbReference type="InterPro" id="IPR001128">
    <property type="entry name" value="Cyt_P450"/>
</dbReference>
<evidence type="ECO:0000256" key="15">
    <source>
        <dbReference type="RuleBase" id="RU000461"/>
    </source>
</evidence>
<evidence type="ECO:0000256" key="5">
    <source>
        <dbReference type="ARBA" id="ARBA00010617"/>
    </source>
</evidence>
<dbReference type="AlphaFoldDB" id="A0A9P0FLJ1"/>
<dbReference type="Pfam" id="PF00067">
    <property type="entry name" value="p450"/>
    <property type="match status" value="1"/>
</dbReference>
<dbReference type="EMBL" id="OV121138">
    <property type="protein sequence ID" value="CAH0560266.1"/>
    <property type="molecule type" value="Genomic_DNA"/>
</dbReference>
<keyword evidence="11 14" id="KW-0408">Iron</keyword>
<dbReference type="Proteomes" id="UP001154078">
    <property type="component" value="Chromosome 7"/>
</dbReference>
<comment type="similarity">
    <text evidence="5 15">Belongs to the cytochrome P450 family.</text>
</comment>
<evidence type="ECO:0000256" key="7">
    <source>
        <dbReference type="ARBA" id="ARBA00022723"/>
    </source>
</evidence>
<keyword evidence="9" id="KW-0492">Microsome</keyword>
<keyword evidence="10 15" id="KW-0560">Oxidoreductase</keyword>
<feature type="chain" id="PRO_5040176142" description="Cytochrome P450" evidence="16">
    <location>
        <begin position="17"/>
        <end position="484"/>
    </location>
</feature>
<dbReference type="PRINTS" id="PR00463">
    <property type="entry name" value="EP450I"/>
</dbReference>
<feature type="binding site" description="axial binding residue" evidence="14">
    <location>
        <position position="429"/>
    </location>
    <ligand>
        <name>heme</name>
        <dbReference type="ChEBI" id="CHEBI:30413"/>
    </ligand>
    <ligandPart>
        <name>Fe</name>
        <dbReference type="ChEBI" id="CHEBI:18248"/>
    </ligandPart>
</feature>
<keyword evidence="16" id="KW-0732">Signal</keyword>
<evidence type="ECO:0000256" key="13">
    <source>
        <dbReference type="ARBA" id="ARBA00023136"/>
    </source>
</evidence>
<dbReference type="SUPFAM" id="SSF48264">
    <property type="entry name" value="Cytochrome P450"/>
    <property type="match status" value="1"/>
</dbReference>
<evidence type="ECO:0008006" key="19">
    <source>
        <dbReference type="Google" id="ProtNLM"/>
    </source>
</evidence>
<dbReference type="InterPro" id="IPR017972">
    <property type="entry name" value="Cyt_P450_CS"/>
</dbReference>
<comment type="function">
    <text evidence="2">May be involved in the metabolism of insect hormones and in the breakdown of synthetic insecticides.</text>
</comment>
<dbReference type="GO" id="GO:0004497">
    <property type="term" value="F:monooxygenase activity"/>
    <property type="evidence" value="ECO:0007669"/>
    <property type="project" value="UniProtKB-KW"/>
</dbReference>
<dbReference type="GO" id="GO:0016705">
    <property type="term" value="F:oxidoreductase activity, acting on paired donors, with incorporation or reduction of molecular oxygen"/>
    <property type="evidence" value="ECO:0007669"/>
    <property type="project" value="InterPro"/>
</dbReference>
<comment type="subcellular location">
    <subcellularLocation>
        <location evidence="4">Endoplasmic reticulum membrane</location>
        <topology evidence="4">Peripheral membrane protein</topology>
    </subcellularLocation>
    <subcellularLocation>
        <location evidence="3">Microsome membrane</location>
        <topology evidence="3">Peripheral membrane protein</topology>
    </subcellularLocation>
</comment>
<proteinExistence type="inferred from homology"/>
<evidence type="ECO:0000256" key="2">
    <source>
        <dbReference type="ARBA" id="ARBA00003690"/>
    </source>
</evidence>
<evidence type="ECO:0000256" key="6">
    <source>
        <dbReference type="ARBA" id="ARBA00022617"/>
    </source>
</evidence>
<dbReference type="InterPro" id="IPR002401">
    <property type="entry name" value="Cyt_P450_E_grp-I"/>
</dbReference>
<keyword evidence="8" id="KW-0256">Endoplasmic reticulum</keyword>
<evidence type="ECO:0000256" key="4">
    <source>
        <dbReference type="ARBA" id="ARBA00004406"/>
    </source>
</evidence>
<dbReference type="PROSITE" id="PS00086">
    <property type="entry name" value="CYTOCHROME_P450"/>
    <property type="match status" value="1"/>
</dbReference>
<evidence type="ECO:0000256" key="16">
    <source>
        <dbReference type="SAM" id="SignalP"/>
    </source>
</evidence>
<evidence type="ECO:0000256" key="3">
    <source>
        <dbReference type="ARBA" id="ARBA00004174"/>
    </source>
</evidence>
<dbReference type="InterPro" id="IPR050196">
    <property type="entry name" value="Cytochrome_P450_Monoox"/>
</dbReference>
<evidence type="ECO:0000256" key="8">
    <source>
        <dbReference type="ARBA" id="ARBA00022824"/>
    </source>
</evidence>
<evidence type="ECO:0000313" key="17">
    <source>
        <dbReference type="EMBL" id="CAH0560266.1"/>
    </source>
</evidence>
<dbReference type="OrthoDB" id="1470350at2759"/>